<dbReference type="Proteomes" id="UP000241818">
    <property type="component" value="Unassembled WGS sequence"/>
</dbReference>
<dbReference type="PANTHER" id="PTHR10927:SF2">
    <property type="entry name" value="RESTRICTION OF TELOMERE CAPPING PROTEIN 3"/>
    <property type="match status" value="1"/>
</dbReference>
<dbReference type="InterPro" id="IPR019783">
    <property type="entry name" value="SDO1/SBDS_N"/>
</dbReference>
<proteinExistence type="predicted"/>
<dbReference type="GeneID" id="36570299"/>
<dbReference type="AlphaFoldDB" id="A0A2T3BF09"/>
<name>A0A2T3BF09_AMORE</name>
<dbReference type="InterPro" id="IPR036786">
    <property type="entry name" value="Ribosome_mat_SBDS_N_sf"/>
</dbReference>
<protein>
    <recommendedName>
        <fullName evidence="2">Ribosome maturation protein SDO1/SBDS N-terminal domain-containing protein</fullName>
    </recommendedName>
</protein>
<dbReference type="PANTHER" id="PTHR10927">
    <property type="entry name" value="RIBOSOME MATURATION PROTEIN SBDS"/>
    <property type="match status" value="1"/>
</dbReference>
<evidence type="ECO:0000313" key="4">
    <source>
        <dbReference type="Proteomes" id="UP000241818"/>
    </source>
</evidence>
<sequence>MTRGEANQVKVHYKGADEDFVVFLDDQKAYQDWKKDKSIPLAHFVSSFKVFVTHRHGAQGTFDGASHATLENEFGTHDEDEVIKQVLEKGSIQESEFPERVGTKNDSVPARFGH</sequence>
<dbReference type="InterPro" id="IPR039100">
    <property type="entry name" value="Sdo1/SBDS-like"/>
</dbReference>
<keyword evidence="4" id="KW-1185">Reference proteome</keyword>
<dbReference type="FunCoup" id="A0A2T3BF09">
    <property type="interactions" value="149"/>
</dbReference>
<organism evidence="3 4">
    <name type="scientific">Amorphotheca resinae ATCC 22711</name>
    <dbReference type="NCBI Taxonomy" id="857342"/>
    <lineage>
        <taxon>Eukaryota</taxon>
        <taxon>Fungi</taxon>
        <taxon>Dikarya</taxon>
        <taxon>Ascomycota</taxon>
        <taxon>Pezizomycotina</taxon>
        <taxon>Leotiomycetes</taxon>
        <taxon>Helotiales</taxon>
        <taxon>Amorphothecaceae</taxon>
        <taxon>Amorphotheca</taxon>
    </lineage>
</organism>
<dbReference type="OrthoDB" id="2567806at2759"/>
<evidence type="ECO:0000313" key="3">
    <source>
        <dbReference type="EMBL" id="PSS27913.1"/>
    </source>
</evidence>
<gene>
    <name evidence="3" type="ORF">M430DRAFT_131909</name>
</gene>
<reference evidence="3 4" key="1">
    <citation type="journal article" date="2018" name="New Phytol.">
        <title>Comparative genomics and transcriptomics depict ericoid mycorrhizal fungi as versatile saprotrophs and plant mutualists.</title>
        <authorList>
            <person name="Martino E."/>
            <person name="Morin E."/>
            <person name="Grelet G.A."/>
            <person name="Kuo A."/>
            <person name="Kohler A."/>
            <person name="Daghino S."/>
            <person name="Barry K.W."/>
            <person name="Cichocki N."/>
            <person name="Clum A."/>
            <person name="Dockter R.B."/>
            <person name="Hainaut M."/>
            <person name="Kuo R.C."/>
            <person name="LaButti K."/>
            <person name="Lindahl B.D."/>
            <person name="Lindquist E.A."/>
            <person name="Lipzen A."/>
            <person name="Khouja H.R."/>
            <person name="Magnuson J."/>
            <person name="Murat C."/>
            <person name="Ohm R.A."/>
            <person name="Singer S.W."/>
            <person name="Spatafora J.W."/>
            <person name="Wang M."/>
            <person name="Veneault-Fourrey C."/>
            <person name="Henrissat B."/>
            <person name="Grigoriev I.V."/>
            <person name="Martin F.M."/>
            <person name="Perotto S."/>
        </authorList>
    </citation>
    <scope>NUCLEOTIDE SEQUENCE [LARGE SCALE GENOMIC DNA]</scope>
    <source>
        <strain evidence="3 4">ATCC 22711</strain>
    </source>
</reference>
<accession>A0A2T3BF09</accession>
<dbReference type="Pfam" id="PF01172">
    <property type="entry name" value="SBDS_N"/>
    <property type="match status" value="1"/>
</dbReference>
<dbReference type="RefSeq" id="XP_024725438.1">
    <property type="nucleotide sequence ID" value="XM_024862218.1"/>
</dbReference>
<dbReference type="STRING" id="857342.A0A2T3BF09"/>
<feature type="region of interest" description="Disordered" evidence="1">
    <location>
        <begin position="94"/>
        <end position="114"/>
    </location>
</feature>
<dbReference type="Gene3D" id="3.30.1250.10">
    <property type="entry name" value="Ribosome maturation protein SBDS, N-terminal domain"/>
    <property type="match status" value="1"/>
</dbReference>
<evidence type="ECO:0000259" key="2">
    <source>
        <dbReference type="Pfam" id="PF01172"/>
    </source>
</evidence>
<feature type="domain" description="Ribosome maturation protein SDO1/SBDS N-terminal" evidence="2">
    <location>
        <begin position="7"/>
        <end position="99"/>
    </location>
</feature>
<dbReference type="SUPFAM" id="SSF89895">
    <property type="entry name" value="FYSH domain"/>
    <property type="match status" value="1"/>
</dbReference>
<evidence type="ECO:0000256" key="1">
    <source>
        <dbReference type="SAM" id="MobiDB-lite"/>
    </source>
</evidence>
<dbReference type="InParanoid" id="A0A2T3BF09"/>
<dbReference type="EMBL" id="KZ679006">
    <property type="protein sequence ID" value="PSS27913.1"/>
    <property type="molecule type" value="Genomic_DNA"/>
</dbReference>